<dbReference type="PANTHER" id="PTHR15615">
    <property type="match status" value="1"/>
</dbReference>
<dbReference type="AlphaFoldDB" id="A0A1J4MCU9"/>
<name>A0A1J4MCU9_9CRYT</name>
<dbReference type="CDD" id="cd20558">
    <property type="entry name" value="CYCLIN_ScPCL7-like"/>
    <property type="match status" value="1"/>
</dbReference>
<dbReference type="InterPro" id="IPR013922">
    <property type="entry name" value="Cyclin_PHO80-like"/>
</dbReference>
<dbReference type="VEuPathDB" id="CryptoDB:cubi_00606"/>
<sequence>MEGYSEINIPKESSLKLNNFKRFSDGNNLCSNHLLFRKIMNNDMNGLKKFKCSTSNDLFKGDVNFLLKIINAKHNTYTILDTIRLSDLVENYRIFENVEIDEGSNNFNLLHFSPNNYTENKIFNIHDSVLMDGYSFGKTMSDIMLILQYLPTREANSQFCTLFDSKVKPPISIKDYFVRLSEFFLCSPSLFVLMFIYIKRIIDNNPSYIFDLKSAHRLMLATLVISVKLYDDKLLPNTHYAHVGGVSESELSRLEVDALLLMDFKLKVTLEEFVFFSYSLRLLGEVIKRHGITLGDSNTNVNSTYRE</sequence>
<dbReference type="GeneID" id="39977399"/>
<dbReference type="EMBL" id="LRBP01000027">
    <property type="protein sequence ID" value="OII71799.1"/>
    <property type="molecule type" value="Genomic_DNA"/>
</dbReference>
<dbReference type="GO" id="GO:0019901">
    <property type="term" value="F:protein kinase binding"/>
    <property type="evidence" value="ECO:0007669"/>
    <property type="project" value="InterPro"/>
</dbReference>
<evidence type="ECO:0000313" key="2">
    <source>
        <dbReference type="Proteomes" id="UP000186176"/>
    </source>
</evidence>
<dbReference type="PANTHER" id="PTHR15615:SF108">
    <property type="entry name" value="PROTEIN CNPPD1"/>
    <property type="match status" value="1"/>
</dbReference>
<accession>A0A1J4MCU9</accession>
<dbReference type="RefSeq" id="XP_028873418.1">
    <property type="nucleotide sequence ID" value="XM_029017620.1"/>
</dbReference>
<evidence type="ECO:0000313" key="1">
    <source>
        <dbReference type="EMBL" id="OII71799.1"/>
    </source>
</evidence>
<reference evidence="1 2" key="1">
    <citation type="submission" date="2016-10" db="EMBL/GenBank/DDBJ databases">
        <title>Reductive evolution of mitochondrial metabolism and differential evolution of invasion-related proteins in Cryptosporidium.</title>
        <authorList>
            <person name="Liu S."/>
            <person name="Roellig D.M."/>
            <person name="Guo Y."/>
            <person name="Li N."/>
            <person name="Frace M.A."/>
            <person name="Tang K."/>
            <person name="Zhang L."/>
            <person name="Feng Y."/>
            <person name="Xiao L."/>
        </authorList>
    </citation>
    <scope>NUCLEOTIDE SEQUENCE [LARGE SCALE GENOMIC DNA]</scope>
    <source>
        <strain evidence="1">39726</strain>
    </source>
</reference>
<keyword evidence="2" id="KW-1185">Reference proteome</keyword>
<organism evidence="1 2">
    <name type="scientific">Cryptosporidium ubiquitum</name>
    <dbReference type="NCBI Taxonomy" id="857276"/>
    <lineage>
        <taxon>Eukaryota</taxon>
        <taxon>Sar</taxon>
        <taxon>Alveolata</taxon>
        <taxon>Apicomplexa</taxon>
        <taxon>Conoidasida</taxon>
        <taxon>Coccidia</taxon>
        <taxon>Eucoccidiorida</taxon>
        <taxon>Eimeriorina</taxon>
        <taxon>Cryptosporidiidae</taxon>
        <taxon>Cryptosporidium</taxon>
    </lineage>
</organism>
<protein>
    <submittedName>
        <fullName evidence="1">Cyclin 6</fullName>
    </submittedName>
</protein>
<dbReference type="InterPro" id="IPR036915">
    <property type="entry name" value="Cyclin-like_sf"/>
</dbReference>
<comment type="caution">
    <text evidence="1">The sequence shown here is derived from an EMBL/GenBank/DDBJ whole genome shotgun (WGS) entry which is preliminary data.</text>
</comment>
<dbReference type="Gene3D" id="1.10.472.10">
    <property type="entry name" value="Cyclin-like"/>
    <property type="match status" value="1"/>
</dbReference>
<dbReference type="Proteomes" id="UP000186176">
    <property type="component" value="Unassembled WGS sequence"/>
</dbReference>
<proteinExistence type="predicted"/>
<dbReference type="SUPFAM" id="SSF47954">
    <property type="entry name" value="Cyclin-like"/>
    <property type="match status" value="1"/>
</dbReference>
<dbReference type="OrthoDB" id="337735at2759"/>
<dbReference type="Pfam" id="PF08613">
    <property type="entry name" value="Cyclin"/>
    <property type="match status" value="1"/>
</dbReference>
<gene>
    <name evidence="1" type="ORF">cubi_00606</name>
</gene>